<feature type="transmembrane region" description="Helical" evidence="8">
    <location>
        <begin position="9"/>
        <end position="28"/>
    </location>
</feature>
<keyword evidence="3 5" id="KW-0133">Cell shape</keyword>
<evidence type="ECO:0000313" key="10">
    <source>
        <dbReference type="EMBL" id="EHJ51857.1"/>
    </source>
</evidence>
<evidence type="ECO:0000256" key="2">
    <source>
        <dbReference type="ARBA" id="ARBA00013855"/>
    </source>
</evidence>
<dbReference type="STRING" id="764298.STRMA_1638"/>
<feature type="coiled-coil region" evidence="6">
    <location>
        <begin position="75"/>
        <end position="102"/>
    </location>
</feature>
<evidence type="ECO:0000256" key="6">
    <source>
        <dbReference type="SAM" id="Coils"/>
    </source>
</evidence>
<dbReference type="Gene3D" id="2.40.10.350">
    <property type="entry name" value="Rod shape-determining protein MreC, domain 2"/>
    <property type="match status" value="1"/>
</dbReference>
<dbReference type="InterPro" id="IPR007221">
    <property type="entry name" value="MreC"/>
</dbReference>
<dbReference type="OrthoDB" id="9792313at2"/>
<evidence type="ECO:0000256" key="3">
    <source>
        <dbReference type="ARBA" id="ARBA00022960"/>
    </source>
</evidence>
<evidence type="ECO:0000313" key="11">
    <source>
        <dbReference type="Proteomes" id="UP000003573"/>
    </source>
</evidence>
<dbReference type="RefSeq" id="WP_003079139.1">
    <property type="nucleotide sequence ID" value="NZ_AEUW02000001.1"/>
</dbReference>
<feature type="domain" description="Rod shape-determining protein MreC beta-barrel core" evidence="9">
    <location>
        <begin position="119"/>
        <end position="270"/>
    </location>
</feature>
<organism evidence="10 11">
    <name type="scientific">Streptococcus macacae NCTC 11558</name>
    <dbReference type="NCBI Taxonomy" id="764298"/>
    <lineage>
        <taxon>Bacteria</taxon>
        <taxon>Bacillati</taxon>
        <taxon>Bacillota</taxon>
        <taxon>Bacilli</taxon>
        <taxon>Lactobacillales</taxon>
        <taxon>Streptococcaceae</taxon>
        <taxon>Streptococcus</taxon>
    </lineage>
</organism>
<dbReference type="PANTHER" id="PTHR34138">
    <property type="entry name" value="CELL SHAPE-DETERMINING PROTEIN MREC"/>
    <property type="match status" value="1"/>
</dbReference>
<dbReference type="eggNOG" id="COG1792">
    <property type="taxonomic scope" value="Bacteria"/>
</dbReference>
<reference evidence="10 11" key="1">
    <citation type="journal article" date="2014" name="Int. J. Syst. Evol. Microbiol.">
        <title>Phylogenomics and the dynamic genome evolution of the genus Streptococcus.</title>
        <authorList>
            <consortium name="The Broad Institute Genome Sequencing Platform"/>
            <person name="Richards V.P."/>
            <person name="Palmer S.R."/>
            <person name="Pavinski Bitar P.D."/>
            <person name="Qin X."/>
            <person name="Weinstock G.M."/>
            <person name="Highlander S.K."/>
            <person name="Town C.D."/>
            <person name="Burne R.A."/>
            <person name="Stanhope M.J."/>
        </authorList>
    </citation>
    <scope>NUCLEOTIDE SEQUENCE [LARGE SCALE GENOMIC DNA]</scope>
    <source>
        <strain evidence="10 11">NCTC 11558</strain>
    </source>
</reference>
<evidence type="ECO:0000256" key="8">
    <source>
        <dbReference type="SAM" id="Phobius"/>
    </source>
</evidence>
<evidence type="ECO:0000256" key="1">
    <source>
        <dbReference type="ARBA" id="ARBA00009369"/>
    </source>
</evidence>
<evidence type="ECO:0000256" key="7">
    <source>
        <dbReference type="SAM" id="MobiDB-lite"/>
    </source>
</evidence>
<comment type="similarity">
    <text evidence="1 5">Belongs to the MreC family.</text>
</comment>
<dbReference type="InterPro" id="IPR042177">
    <property type="entry name" value="Cell/Rod_1"/>
</dbReference>
<dbReference type="GO" id="GO:0008360">
    <property type="term" value="P:regulation of cell shape"/>
    <property type="evidence" value="ECO:0007669"/>
    <property type="project" value="UniProtKB-KW"/>
</dbReference>
<gene>
    <name evidence="10" type="primary">mreC</name>
    <name evidence="10" type="ORF">STRMA_1638</name>
</gene>
<dbReference type="PIRSF" id="PIRSF038471">
    <property type="entry name" value="MreC"/>
    <property type="match status" value="1"/>
</dbReference>
<protein>
    <recommendedName>
        <fullName evidence="2 5">Cell shape-determining protein MreC</fullName>
    </recommendedName>
    <alternativeName>
        <fullName evidence="4 5">Cell shape protein MreC</fullName>
    </alternativeName>
</protein>
<keyword evidence="6" id="KW-0175">Coiled coil</keyword>
<keyword evidence="8" id="KW-0812">Transmembrane</keyword>
<dbReference type="Gene3D" id="2.40.10.340">
    <property type="entry name" value="Rod shape-determining protein MreC, domain 1"/>
    <property type="match status" value="1"/>
</dbReference>
<keyword evidence="8" id="KW-0472">Membrane</keyword>
<dbReference type="InterPro" id="IPR055342">
    <property type="entry name" value="MreC_beta-barrel_core"/>
</dbReference>
<evidence type="ECO:0000259" key="9">
    <source>
        <dbReference type="Pfam" id="PF04085"/>
    </source>
</evidence>
<dbReference type="NCBIfam" id="TIGR00219">
    <property type="entry name" value="mreC"/>
    <property type="match status" value="1"/>
</dbReference>
<name>G5JXL4_9STRE</name>
<feature type="region of interest" description="Disordered" evidence="7">
    <location>
        <begin position="219"/>
        <end position="243"/>
    </location>
</feature>
<dbReference type="Proteomes" id="UP000003573">
    <property type="component" value="Unassembled WGS sequence"/>
</dbReference>
<accession>G5JXL4</accession>
<dbReference type="InterPro" id="IPR042175">
    <property type="entry name" value="Cell/Rod_MreC_2"/>
</dbReference>
<keyword evidence="11" id="KW-1185">Reference proteome</keyword>
<dbReference type="EMBL" id="AEUW02000001">
    <property type="protein sequence ID" value="EHJ51857.1"/>
    <property type="molecule type" value="Genomic_DNA"/>
</dbReference>
<dbReference type="AlphaFoldDB" id="G5JXL4"/>
<comment type="function">
    <text evidence="5">Involved in formation and maintenance of cell shape.</text>
</comment>
<evidence type="ECO:0000256" key="4">
    <source>
        <dbReference type="ARBA" id="ARBA00032089"/>
    </source>
</evidence>
<dbReference type="PANTHER" id="PTHR34138:SF1">
    <property type="entry name" value="CELL SHAPE-DETERMINING PROTEIN MREC"/>
    <property type="match status" value="1"/>
</dbReference>
<evidence type="ECO:0000256" key="5">
    <source>
        <dbReference type="PIRNR" id="PIRNR038471"/>
    </source>
</evidence>
<keyword evidence="8" id="KW-1133">Transmembrane helix</keyword>
<dbReference type="Pfam" id="PF04085">
    <property type="entry name" value="MreC"/>
    <property type="match status" value="1"/>
</dbReference>
<comment type="caution">
    <text evidence="10">The sequence shown here is derived from an EMBL/GenBank/DDBJ whole genome shotgun (WGS) entry which is preliminary data.</text>
</comment>
<sequence>MKRVRFSRFIVFVTTLVIAISIGIFFILNDKLVIKSVSNPVNLVVSSVDKAVHLPVQLVENVNNLFKSESENKTLKKQLTNYQVKNRDFKKLKEENSALRDTLKVKESFSGNTVLTSKVIVRSPISWFDILTVNIGKSSGVKRNMLALSNGNLIGKVNQITLASTSIKLLSNTKSTDEVPVKITSGQKEVFGILTNYDKKSGNYEITQLTSSLKIKKGDKVSTSGLDGKSPEGLTVGKVDSEENNSNTLSRKVFVKPAVDLSNISYVTLVGE</sequence>
<dbReference type="GO" id="GO:0005886">
    <property type="term" value="C:plasma membrane"/>
    <property type="evidence" value="ECO:0007669"/>
    <property type="project" value="TreeGrafter"/>
</dbReference>
<proteinExistence type="inferred from homology"/>